<keyword evidence="4" id="KW-1185">Reference proteome</keyword>
<dbReference type="InterPro" id="IPR029069">
    <property type="entry name" value="HotDog_dom_sf"/>
</dbReference>
<organism evidence="3 4">
    <name type="scientific">Mycolicibacillus parakoreensis</name>
    <dbReference type="NCBI Taxonomy" id="1069221"/>
    <lineage>
        <taxon>Bacteria</taxon>
        <taxon>Bacillati</taxon>
        <taxon>Actinomycetota</taxon>
        <taxon>Actinomycetes</taxon>
        <taxon>Mycobacteriales</taxon>
        <taxon>Mycobacteriaceae</taxon>
        <taxon>Mycolicibacillus</taxon>
    </lineage>
</organism>
<dbReference type="Gene3D" id="3.10.129.10">
    <property type="entry name" value="Hotdog Thioesterase"/>
    <property type="match status" value="1"/>
</dbReference>
<dbReference type="NCBIfam" id="NF010246">
    <property type="entry name" value="PRK13693.1"/>
    <property type="match status" value="1"/>
</dbReference>
<accession>A0ABY3UAE1</accession>
<comment type="similarity">
    <text evidence="1">Belongs to the enoyl-CoA hydratase/isomerase family.</text>
</comment>
<dbReference type="Pfam" id="PF01575">
    <property type="entry name" value="MaoC_dehydratas"/>
    <property type="match status" value="1"/>
</dbReference>
<evidence type="ECO:0000256" key="1">
    <source>
        <dbReference type="ARBA" id="ARBA00005254"/>
    </source>
</evidence>
<dbReference type="CDD" id="cd03453">
    <property type="entry name" value="SAV4209_like"/>
    <property type="match status" value="1"/>
</dbReference>
<gene>
    <name evidence="3" type="primary">hadB</name>
    <name evidence="3" type="ORF">MIU77_15285</name>
</gene>
<sequence>MALREFSSVQVGDQLPEKTIPLTRQDLVSYAGVSGDLNPIHWDDEIAKLVGLDTAIAHGMLTMGIGGGYVTSWVGDPGAVTEYNVRFTSVVPVPNDGTGAEIVFSGRVKAADPETKSVTVAISATTGGKKIFGRATATATLA</sequence>
<dbReference type="SUPFAM" id="SSF54637">
    <property type="entry name" value="Thioesterase/thiol ester dehydrase-isomerase"/>
    <property type="match status" value="1"/>
</dbReference>
<dbReference type="InterPro" id="IPR002539">
    <property type="entry name" value="MaoC-like_dom"/>
</dbReference>
<dbReference type="EMBL" id="CP092365">
    <property type="protein sequence ID" value="ULN54707.1"/>
    <property type="molecule type" value="Genomic_DNA"/>
</dbReference>
<reference evidence="3" key="1">
    <citation type="submission" date="2022-08" db="EMBL/GenBank/DDBJ databases">
        <title>Complete genome sequence of 14 non-tuberculosis mycobacteria type-strains.</title>
        <authorList>
            <person name="Igarashi Y."/>
            <person name="Osugi A."/>
            <person name="Mitarai S."/>
        </authorList>
    </citation>
    <scope>NUCLEOTIDE SEQUENCE</scope>
    <source>
        <strain evidence="3">DSM 45575</strain>
    </source>
</reference>
<dbReference type="RefSeq" id="WP_240172896.1">
    <property type="nucleotide sequence ID" value="NZ_CP092365.1"/>
</dbReference>
<protein>
    <submittedName>
        <fullName evidence="3">(3R)-hydroxyacyl-ACP dehydratase subunit HadB</fullName>
    </submittedName>
</protein>
<name>A0ABY3UAE1_9MYCO</name>
<proteinExistence type="inferred from homology"/>
<dbReference type="PANTHER" id="PTHR43841:SF3">
    <property type="entry name" value="(3R)-HYDROXYACYL-ACP DEHYDRATASE SUBUNIT HADB"/>
    <property type="match status" value="1"/>
</dbReference>
<dbReference type="Proteomes" id="UP001055200">
    <property type="component" value="Chromosome"/>
</dbReference>
<feature type="domain" description="MaoC-like" evidence="2">
    <location>
        <begin position="15"/>
        <end position="126"/>
    </location>
</feature>
<evidence type="ECO:0000313" key="4">
    <source>
        <dbReference type="Proteomes" id="UP001055200"/>
    </source>
</evidence>
<dbReference type="PANTHER" id="PTHR43841">
    <property type="entry name" value="3-HYDROXYACYL-THIOESTER DEHYDRATASE HTDX-RELATED"/>
    <property type="match status" value="1"/>
</dbReference>
<evidence type="ECO:0000259" key="2">
    <source>
        <dbReference type="Pfam" id="PF01575"/>
    </source>
</evidence>
<evidence type="ECO:0000313" key="3">
    <source>
        <dbReference type="EMBL" id="ULN54707.1"/>
    </source>
</evidence>